<evidence type="ECO:0000313" key="2">
    <source>
        <dbReference type="EMBL" id="XAM18168.1"/>
    </source>
</evidence>
<keyword evidence="1" id="KW-0812">Transmembrane</keyword>
<keyword evidence="3" id="KW-1185">Reference proteome</keyword>
<protein>
    <submittedName>
        <fullName evidence="2">Uncharacterized protein</fullName>
    </submittedName>
</protein>
<evidence type="ECO:0000256" key="1">
    <source>
        <dbReference type="SAM" id="Phobius"/>
    </source>
</evidence>
<evidence type="ECO:0000313" key="3">
    <source>
        <dbReference type="Proteomes" id="UP001434737"/>
    </source>
</evidence>
<keyword evidence="1" id="KW-1133">Transmembrane helix</keyword>
<name>A0ABZ3F7K2_9HELI</name>
<gene>
    <name evidence="2" type="ORF">V3I05_00290</name>
</gene>
<feature type="transmembrane region" description="Helical" evidence="1">
    <location>
        <begin position="12"/>
        <end position="33"/>
    </location>
</feature>
<organism evidence="2 3">
    <name type="scientific">Helicobacter mastomyrinus</name>
    <dbReference type="NCBI Taxonomy" id="287948"/>
    <lineage>
        <taxon>Bacteria</taxon>
        <taxon>Pseudomonadati</taxon>
        <taxon>Campylobacterota</taxon>
        <taxon>Epsilonproteobacteria</taxon>
        <taxon>Campylobacterales</taxon>
        <taxon>Helicobacteraceae</taxon>
        <taxon>Helicobacter</taxon>
    </lineage>
</organism>
<dbReference type="Proteomes" id="UP001434737">
    <property type="component" value="Chromosome"/>
</dbReference>
<keyword evidence="1" id="KW-0472">Membrane</keyword>
<sequence>MKKNNNKKNWRWWIDNVFNLNFILGMLFTMAFLEITGGLK</sequence>
<accession>A0ABZ3F7K2</accession>
<proteinExistence type="predicted"/>
<reference evidence="2 3" key="1">
    <citation type="submission" date="2024-02" db="EMBL/GenBank/DDBJ databases">
        <title>Genome and pathogenicity analysis of Helicobacter mastomyrinus isolated from mice.</title>
        <authorList>
            <person name="Zhu L."/>
        </authorList>
    </citation>
    <scope>NUCLEOTIDE SEQUENCE [LARGE SCALE GENOMIC DNA]</scope>
    <source>
        <strain evidence="2 3">Hm-17</strain>
    </source>
</reference>
<dbReference type="RefSeq" id="WP_295699444.1">
    <property type="nucleotide sequence ID" value="NZ_CP145316.1"/>
</dbReference>
<dbReference type="EMBL" id="CP145316">
    <property type="protein sequence ID" value="XAM18168.1"/>
    <property type="molecule type" value="Genomic_DNA"/>
</dbReference>